<accession>A0A165HNI6</accession>
<dbReference type="EMBL" id="KV426012">
    <property type="protein sequence ID" value="KZV92231.1"/>
    <property type="molecule type" value="Genomic_DNA"/>
</dbReference>
<dbReference type="Gene3D" id="3.80.10.10">
    <property type="entry name" value="Ribonuclease Inhibitor"/>
    <property type="match status" value="1"/>
</dbReference>
<sequence>MPLSFSDLDLDVLSCICSELYKAGENIRGIYLLKPFSMTCRQVRTAAEPILFRSVVVELKLMRDCARSMRQLRQLPTLLRFVREFSLYPQTLKSLTYTHSPEDHDAQALLVDSPDDLPTCAFEFIDLLRSFNNLEKLTFKPCRELREAVNLNFPFAFAGSGLRLESVKFLATESSHTFLCAHFPSITQLALAIGELKEYDAAVWVRTGGRVKSLCLFHATRWDTPGIQTLVAHLPSVTELTMQGRTRLRKDLVHLRGLTRLTTLSLPRLSDLDLDYDPPWCGTSFFVDIGSPDLDAEIERARLRDEQMERELAAAKREAKRLALSVFPHLRTLRFEGTVFNLPRSSINDIEAVDQLEAEYDPLYKYPEYYSRH</sequence>
<evidence type="ECO:0008006" key="4">
    <source>
        <dbReference type="Google" id="ProtNLM"/>
    </source>
</evidence>
<evidence type="ECO:0000313" key="3">
    <source>
        <dbReference type="Proteomes" id="UP000077266"/>
    </source>
</evidence>
<keyword evidence="1" id="KW-0175">Coiled coil</keyword>
<evidence type="ECO:0000256" key="1">
    <source>
        <dbReference type="SAM" id="Coils"/>
    </source>
</evidence>
<organism evidence="2 3">
    <name type="scientific">Exidia glandulosa HHB12029</name>
    <dbReference type="NCBI Taxonomy" id="1314781"/>
    <lineage>
        <taxon>Eukaryota</taxon>
        <taxon>Fungi</taxon>
        <taxon>Dikarya</taxon>
        <taxon>Basidiomycota</taxon>
        <taxon>Agaricomycotina</taxon>
        <taxon>Agaricomycetes</taxon>
        <taxon>Auriculariales</taxon>
        <taxon>Exidiaceae</taxon>
        <taxon>Exidia</taxon>
    </lineage>
</organism>
<name>A0A165HNI6_EXIGL</name>
<protein>
    <recommendedName>
        <fullName evidence="4">F-box domain-containing protein</fullName>
    </recommendedName>
</protein>
<dbReference type="OrthoDB" id="3329889at2759"/>
<dbReference type="Proteomes" id="UP000077266">
    <property type="component" value="Unassembled WGS sequence"/>
</dbReference>
<dbReference type="AlphaFoldDB" id="A0A165HNI6"/>
<keyword evidence="3" id="KW-1185">Reference proteome</keyword>
<reference evidence="2 3" key="1">
    <citation type="journal article" date="2016" name="Mol. Biol. Evol.">
        <title>Comparative Genomics of Early-Diverging Mushroom-Forming Fungi Provides Insights into the Origins of Lignocellulose Decay Capabilities.</title>
        <authorList>
            <person name="Nagy L.G."/>
            <person name="Riley R."/>
            <person name="Tritt A."/>
            <person name="Adam C."/>
            <person name="Daum C."/>
            <person name="Floudas D."/>
            <person name="Sun H."/>
            <person name="Yadav J.S."/>
            <person name="Pangilinan J."/>
            <person name="Larsson K.H."/>
            <person name="Matsuura K."/>
            <person name="Barry K."/>
            <person name="Labutti K."/>
            <person name="Kuo R."/>
            <person name="Ohm R.A."/>
            <person name="Bhattacharya S.S."/>
            <person name="Shirouzu T."/>
            <person name="Yoshinaga Y."/>
            <person name="Martin F.M."/>
            <person name="Grigoriev I.V."/>
            <person name="Hibbett D.S."/>
        </authorList>
    </citation>
    <scope>NUCLEOTIDE SEQUENCE [LARGE SCALE GENOMIC DNA]</scope>
    <source>
        <strain evidence="2 3">HHB12029</strain>
    </source>
</reference>
<dbReference type="InParanoid" id="A0A165HNI6"/>
<evidence type="ECO:0000313" key="2">
    <source>
        <dbReference type="EMBL" id="KZV92231.1"/>
    </source>
</evidence>
<dbReference type="InterPro" id="IPR032675">
    <property type="entry name" value="LRR_dom_sf"/>
</dbReference>
<dbReference type="SUPFAM" id="SSF52047">
    <property type="entry name" value="RNI-like"/>
    <property type="match status" value="1"/>
</dbReference>
<gene>
    <name evidence="2" type="ORF">EXIGLDRAFT_80133</name>
</gene>
<feature type="coiled-coil region" evidence="1">
    <location>
        <begin position="298"/>
        <end position="325"/>
    </location>
</feature>
<proteinExistence type="predicted"/>